<dbReference type="PANTHER" id="PTHR13563:SF13">
    <property type="entry name" value="TRNA METHYLTRANSFERASE 10 HOMOLOG A"/>
    <property type="match status" value="1"/>
</dbReference>
<evidence type="ECO:0000256" key="4">
    <source>
        <dbReference type="ARBA" id="ARBA00022691"/>
    </source>
</evidence>
<evidence type="ECO:0000313" key="8">
    <source>
        <dbReference type="EMBL" id="GIX65360.1"/>
    </source>
</evidence>
<evidence type="ECO:0000259" key="7">
    <source>
        <dbReference type="PROSITE" id="PS51675"/>
    </source>
</evidence>
<evidence type="ECO:0000313" key="9">
    <source>
        <dbReference type="Proteomes" id="UP001497744"/>
    </source>
</evidence>
<dbReference type="Gene3D" id="3.30.160.60">
    <property type="entry name" value="Classic Zinc Finger"/>
    <property type="match status" value="1"/>
</dbReference>
<dbReference type="PANTHER" id="PTHR13563">
    <property type="entry name" value="TRNA (GUANINE-9-) METHYLTRANSFERASE"/>
    <property type="match status" value="1"/>
</dbReference>
<dbReference type="GeneID" id="94196841"/>
<reference evidence="8 9" key="1">
    <citation type="submission" date="2021-06" db="EMBL/GenBank/DDBJ databases">
        <title>Genome sequence of Babesia caballi.</title>
        <authorList>
            <person name="Yamagishi J."/>
            <person name="Kidaka T."/>
            <person name="Ochi A."/>
        </authorList>
    </citation>
    <scope>NUCLEOTIDE SEQUENCE [LARGE SCALE GENOMIC DNA]</scope>
    <source>
        <strain evidence="8">USDA-D6B2</strain>
    </source>
</reference>
<comment type="catalytic activity">
    <reaction evidence="5">
        <text>guanosine(9) in tRNA + S-adenosyl-L-methionine = N(1)-methylguanosine(9) in tRNA + S-adenosyl-L-homocysteine + H(+)</text>
        <dbReference type="Rhea" id="RHEA:43156"/>
        <dbReference type="Rhea" id="RHEA-COMP:10367"/>
        <dbReference type="Rhea" id="RHEA-COMP:10368"/>
        <dbReference type="ChEBI" id="CHEBI:15378"/>
        <dbReference type="ChEBI" id="CHEBI:57856"/>
        <dbReference type="ChEBI" id="CHEBI:59789"/>
        <dbReference type="ChEBI" id="CHEBI:73542"/>
        <dbReference type="ChEBI" id="CHEBI:74269"/>
        <dbReference type="EC" id="2.1.1.221"/>
    </reaction>
</comment>
<keyword evidence="3" id="KW-0808">Transferase</keyword>
<dbReference type="GO" id="GO:0000049">
    <property type="term" value="F:tRNA binding"/>
    <property type="evidence" value="ECO:0007669"/>
    <property type="project" value="TreeGrafter"/>
</dbReference>
<accession>A0AAV4M0E7</accession>
<evidence type="ECO:0000256" key="1">
    <source>
        <dbReference type="ARBA" id="ARBA00012797"/>
    </source>
</evidence>
<dbReference type="CDD" id="cd18089">
    <property type="entry name" value="SPOUT_Trm10-like"/>
    <property type="match status" value="1"/>
</dbReference>
<proteinExistence type="predicted"/>
<evidence type="ECO:0000256" key="2">
    <source>
        <dbReference type="ARBA" id="ARBA00022603"/>
    </source>
</evidence>
<dbReference type="Proteomes" id="UP001497744">
    <property type="component" value="Unassembled WGS sequence"/>
</dbReference>
<dbReference type="GO" id="GO:0005634">
    <property type="term" value="C:nucleus"/>
    <property type="evidence" value="ECO:0007669"/>
    <property type="project" value="TreeGrafter"/>
</dbReference>
<feature type="region of interest" description="Disordered" evidence="6">
    <location>
        <begin position="239"/>
        <end position="274"/>
    </location>
</feature>
<organism evidence="8 9">
    <name type="scientific">Babesia caballi</name>
    <dbReference type="NCBI Taxonomy" id="5871"/>
    <lineage>
        <taxon>Eukaryota</taxon>
        <taxon>Sar</taxon>
        <taxon>Alveolata</taxon>
        <taxon>Apicomplexa</taxon>
        <taxon>Aconoidasida</taxon>
        <taxon>Piroplasmida</taxon>
        <taxon>Babesiidae</taxon>
        <taxon>Babesia</taxon>
    </lineage>
</organism>
<feature type="region of interest" description="Disordered" evidence="6">
    <location>
        <begin position="542"/>
        <end position="569"/>
    </location>
</feature>
<feature type="domain" description="SAM-dependent MTase TRM10-type" evidence="7">
    <location>
        <begin position="303"/>
        <end position="492"/>
    </location>
</feature>
<name>A0AAV4M0E7_BABCB</name>
<dbReference type="InterPro" id="IPR038459">
    <property type="entry name" value="MT_TRM10-typ_sf"/>
</dbReference>
<protein>
    <recommendedName>
        <fullName evidence="1">tRNA (guanine(9)-N(1))-methyltransferase</fullName>
        <ecNumber evidence="1">2.1.1.221</ecNumber>
    </recommendedName>
</protein>
<dbReference type="RefSeq" id="XP_067717429.1">
    <property type="nucleotide sequence ID" value="XM_067861328.1"/>
</dbReference>
<dbReference type="SUPFAM" id="SSF47473">
    <property type="entry name" value="EF-hand"/>
    <property type="match status" value="1"/>
</dbReference>
<dbReference type="AlphaFoldDB" id="A0AAV4M0E7"/>
<feature type="region of interest" description="Disordered" evidence="6">
    <location>
        <begin position="602"/>
        <end position="623"/>
    </location>
</feature>
<dbReference type="InterPro" id="IPR007356">
    <property type="entry name" value="tRNA_m1G_MeTrfase_euk"/>
</dbReference>
<evidence type="ECO:0000256" key="6">
    <source>
        <dbReference type="SAM" id="MobiDB-lite"/>
    </source>
</evidence>
<dbReference type="EMBL" id="BPLF01000004">
    <property type="protein sequence ID" value="GIX65360.1"/>
    <property type="molecule type" value="Genomic_DNA"/>
</dbReference>
<keyword evidence="4" id="KW-0949">S-adenosyl-L-methionine</keyword>
<dbReference type="Gene3D" id="1.10.238.10">
    <property type="entry name" value="EF-hand"/>
    <property type="match status" value="1"/>
</dbReference>
<evidence type="ECO:0000256" key="5">
    <source>
        <dbReference type="ARBA" id="ARBA00048434"/>
    </source>
</evidence>
<sequence length="651" mass="74666">MNNLDRRPQTGAETRELDALTRQILREVTDIFAINCIKPWQADQEDADAVGTIKAHDFVHVARQLGCVFTASETRAIRRQLEKHNIRYINVDQFVQLIDNKVKQDHVDIKREPFTTPNEIIGEKLGELYDVIDWQKQNKLTTADLKHFLAALNDGELDQKCMETLFKSANIKFKRNITKEEFVRLFTPVDDTSYLSIKASHGEAAVGHAVAGTESVSRDGDINIATGVPEEPMRIKLPRSQKKKLAKARYREKRRERRPQYRKEKRERGQQARRTLMDGMTDEERHEFIKREKLDAEERKAQQLAFIQEAYDNGMPICVNCSFHAAMSEKESKSLARQLADMYSKIKKRQAKVKLMLTGFDTSSMLYTHLQLQNVDAWKVSGAGDNYWHLFDKNDIVVLSPDAGEYLEEVEQGKVYILGGLVDVNVKKNTTLDQAAQHGITARALPIKKYFPHCKNRVLNLTAVFEILVMRANNSTWEEAFQSCIPTRARTDNPKDIKVELGYMFKRAYLYACTAPPPEAADEDDLDYAELMQIAGDVQAKRAKFTGKGRQAEPTGEHQEDERRQNDGEFIERMPGGKVAKCKLCKGKTFLNEDAVKKHLDSKAHIKNQKRAEKDKKEAEETRRRFLKRMESLEGRIKEANEALDTNENDS</sequence>
<feature type="compositionally biased region" description="Basic residues" evidence="6">
    <location>
        <begin position="239"/>
        <end position="257"/>
    </location>
</feature>
<keyword evidence="9" id="KW-1185">Reference proteome</keyword>
<dbReference type="Gene3D" id="3.40.1280.30">
    <property type="match status" value="1"/>
</dbReference>
<comment type="caution">
    <text evidence="8">The sequence shown here is derived from an EMBL/GenBank/DDBJ whole genome shotgun (WGS) entry which is preliminary data.</text>
</comment>
<gene>
    <name evidence="8" type="ORF">BcabD6B2_47950</name>
</gene>
<dbReference type="InterPro" id="IPR011992">
    <property type="entry name" value="EF-hand-dom_pair"/>
</dbReference>
<dbReference type="PROSITE" id="PS51675">
    <property type="entry name" value="SAM_MT_TRM10"/>
    <property type="match status" value="1"/>
</dbReference>
<dbReference type="GO" id="GO:0002939">
    <property type="term" value="P:tRNA N1-guanine methylation"/>
    <property type="evidence" value="ECO:0007669"/>
    <property type="project" value="TreeGrafter"/>
</dbReference>
<keyword evidence="2 8" id="KW-0489">Methyltransferase</keyword>
<feature type="compositionally biased region" description="Basic and acidic residues" evidence="6">
    <location>
        <begin position="258"/>
        <end position="270"/>
    </location>
</feature>
<dbReference type="EC" id="2.1.1.221" evidence="1"/>
<dbReference type="GO" id="GO:0052905">
    <property type="term" value="F:tRNA (guanosine(9)-N1)-methyltransferase activity"/>
    <property type="evidence" value="ECO:0007669"/>
    <property type="project" value="UniProtKB-EC"/>
</dbReference>
<evidence type="ECO:0000256" key="3">
    <source>
        <dbReference type="ARBA" id="ARBA00022679"/>
    </source>
</evidence>
<dbReference type="InterPro" id="IPR028564">
    <property type="entry name" value="MT_TRM10-typ"/>
</dbReference>
<feature type="compositionally biased region" description="Basic and acidic residues" evidence="6">
    <location>
        <begin position="555"/>
        <end position="569"/>
    </location>
</feature>